<feature type="region of interest" description="Disordered" evidence="2">
    <location>
        <begin position="497"/>
        <end position="705"/>
    </location>
</feature>
<dbReference type="Proteomes" id="UP001222325">
    <property type="component" value="Unassembled WGS sequence"/>
</dbReference>
<protein>
    <submittedName>
        <fullName evidence="3">Uncharacterized protein</fullName>
    </submittedName>
</protein>
<dbReference type="EMBL" id="JARJCN010000006">
    <property type="protein sequence ID" value="KAJ7100092.1"/>
    <property type="molecule type" value="Genomic_DNA"/>
</dbReference>
<feature type="compositionally biased region" description="Polar residues" evidence="2">
    <location>
        <begin position="461"/>
        <end position="470"/>
    </location>
</feature>
<feature type="coiled-coil region" evidence="1">
    <location>
        <begin position="393"/>
        <end position="438"/>
    </location>
</feature>
<dbReference type="AlphaFoldDB" id="A0AAD6XSG9"/>
<name>A0AAD6XSG9_9AGAR</name>
<proteinExistence type="predicted"/>
<feature type="region of interest" description="Disordered" evidence="2">
    <location>
        <begin position="439"/>
        <end position="480"/>
    </location>
</feature>
<sequence>MPEPTPVPVGATPTTRSGAIYKSADELCILIEAETAHAIQPYTKALDDMAKEFLSIRDVLQKNGLGVFTDGTRIALRFVGSRATIVAKVDEQVLRFAPDPSKYKPISPSSIVDVLVQCLHDCSNRLDEGRTAFAGVLKEREELSQMLVQRIAECLKLKEEQDKVAAQLKTIQIDKQTLSLRFLSAQNKSNEWKAKFHAAETERDTLKTALEATDSVQVDSDDWQARYETDLKAANDRSHSLQTELDSWKTKYEALIKATNGQSQSLQAEAERWSVYEANLKAEKDKALSLQTTADEWEAKCRIAETDLKTATEYKSSIEADMEVWKARSLLADAEREKAQSALRDAQAKLKEQSDSISQWATKAASWETERTRQKTQTARNAALISQLQATDIPLLKTQLHDAEAERDRLKAAHETEKAQALASYTALKSELEDVKKKAATNAPKPPPGMFIKARTPAQRPVTSQPTRQGSSPSSSPHVPVSITAASVALASSRSFSHPMTSASSSSAPAPSEPSVASPLPPVKGLQAGMPLRRAPAGSSTVLPSSRTPAKPKPDQHPLRAPPLIPTTSTSTREPPEVLRGAAAITRTKAQPPRPASTSKEPPAADICGSATITSQRPISAQDSPHSSSTSPTPTPRRPALASQSNAVVATTTKSTDTPLKRTAPSPLPTERSPKTPRTSDTPPRPKGFTKPPTLIMPPSRTPRT</sequence>
<evidence type="ECO:0000256" key="1">
    <source>
        <dbReference type="SAM" id="Coils"/>
    </source>
</evidence>
<evidence type="ECO:0000313" key="3">
    <source>
        <dbReference type="EMBL" id="KAJ7100092.1"/>
    </source>
</evidence>
<feature type="compositionally biased region" description="Low complexity" evidence="2">
    <location>
        <begin position="497"/>
        <end position="518"/>
    </location>
</feature>
<feature type="compositionally biased region" description="Polar residues" evidence="2">
    <location>
        <begin position="611"/>
        <end position="623"/>
    </location>
</feature>
<reference evidence="3" key="1">
    <citation type="submission" date="2023-03" db="EMBL/GenBank/DDBJ databases">
        <title>Massive genome expansion in bonnet fungi (Mycena s.s.) driven by repeated elements and novel gene families across ecological guilds.</title>
        <authorList>
            <consortium name="Lawrence Berkeley National Laboratory"/>
            <person name="Harder C.B."/>
            <person name="Miyauchi S."/>
            <person name="Viragh M."/>
            <person name="Kuo A."/>
            <person name="Thoen E."/>
            <person name="Andreopoulos B."/>
            <person name="Lu D."/>
            <person name="Skrede I."/>
            <person name="Drula E."/>
            <person name="Henrissat B."/>
            <person name="Morin E."/>
            <person name="Kohler A."/>
            <person name="Barry K."/>
            <person name="LaButti K."/>
            <person name="Morin E."/>
            <person name="Salamov A."/>
            <person name="Lipzen A."/>
            <person name="Mereny Z."/>
            <person name="Hegedus B."/>
            <person name="Baldrian P."/>
            <person name="Stursova M."/>
            <person name="Weitz H."/>
            <person name="Taylor A."/>
            <person name="Grigoriev I.V."/>
            <person name="Nagy L.G."/>
            <person name="Martin F."/>
            <person name="Kauserud H."/>
        </authorList>
    </citation>
    <scope>NUCLEOTIDE SEQUENCE</scope>
    <source>
        <strain evidence="3">CBHHK173m</strain>
    </source>
</reference>
<comment type="caution">
    <text evidence="3">The sequence shown here is derived from an EMBL/GenBank/DDBJ whole genome shotgun (WGS) entry which is preliminary data.</text>
</comment>
<evidence type="ECO:0000256" key="2">
    <source>
        <dbReference type="SAM" id="MobiDB-lite"/>
    </source>
</evidence>
<feature type="compositionally biased region" description="Low complexity" evidence="2">
    <location>
        <begin position="471"/>
        <end position="480"/>
    </location>
</feature>
<organism evidence="3 4">
    <name type="scientific">Mycena belliarum</name>
    <dbReference type="NCBI Taxonomy" id="1033014"/>
    <lineage>
        <taxon>Eukaryota</taxon>
        <taxon>Fungi</taxon>
        <taxon>Dikarya</taxon>
        <taxon>Basidiomycota</taxon>
        <taxon>Agaricomycotina</taxon>
        <taxon>Agaricomycetes</taxon>
        <taxon>Agaricomycetidae</taxon>
        <taxon>Agaricales</taxon>
        <taxon>Marasmiineae</taxon>
        <taxon>Mycenaceae</taxon>
        <taxon>Mycena</taxon>
    </lineage>
</organism>
<feature type="compositionally biased region" description="Polar residues" evidence="2">
    <location>
        <begin position="538"/>
        <end position="548"/>
    </location>
</feature>
<evidence type="ECO:0000313" key="4">
    <source>
        <dbReference type="Proteomes" id="UP001222325"/>
    </source>
</evidence>
<keyword evidence="1" id="KW-0175">Coiled coil</keyword>
<accession>A0AAD6XSG9</accession>
<keyword evidence="4" id="KW-1185">Reference proteome</keyword>
<feature type="compositionally biased region" description="Polar residues" evidence="2">
    <location>
        <begin position="642"/>
        <end position="658"/>
    </location>
</feature>
<gene>
    <name evidence="3" type="ORF">B0H15DRAFT_507546</name>
</gene>